<dbReference type="Proteomes" id="UP001282288">
    <property type="component" value="Unassembled WGS sequence"/>
</dbReference>
<dbReference type="PROSITE" id="PS00678">
    <property type="entry name" value="WD_REPEATS_1"/>
    <property type="match status" value="1"/>
</dbReference>
<dbReference type="Pfam" id="PF00400">
    <property type="entry name" value="WD40"/>
    <property type="match status" value="2"/>
</dbReference>
<accession>A0AAP6EMY4</accession>
<dbReference type="InterPro" id="IPR001680">
    <property type="entry name" value="WD40_rpt"/>
</dbReference>
<keyword evidence="1 3" id="KW-0853">WD repeat</keyword>
<keyword evidence="2" id="KW-0677">Repeat</keyword>
<evidence type="ECO:0000313" key="6">
    <source>
        <dbReference type="Proteomes" id="UP001272987"/>
    </source>
</evidence>
<dbReference type="PANTHER" id="PTHR19879:SF9">
    <property type="entry name" value="TRANSCRIPTION INITIATION FACTOR TFIID SUBUNIT 5"/>
    <property type="match status" value="1"/>
</dbReference>
<dbReference type="PROSITE" id="PS50082">
    <property type="entry name" value="WD_REPEATS_2"/>
    <property type="match status" value="2"/>
</dbReference>
<feature type="repeat" description="WD" evidence="3">
    <location>
        <begin position="6"/>
        <end position="47"/>
    </location>
</feature>
<dbReference type="GeneID" id="69808995"/>
<dbReference type="InterPro" id="IPR015943">
    <property type="entry name" value="WD40/YVTN_repeat-like_dom_sf"/>
</dbReference>
<dbReference type="Proteomes" id="UP001272987">
    <property type="component" value="Unassembled WGS sequence"/>
</dbReference>
<evidence type="ECO:0000313" key="4">
    <source>
        <dbReference type="EMBL" id="MDX2967431.1"/>
    </source>
</evidence>
<evidence type="ECO:0008006" key="8">
    <source>
        <dbReference type="Google" id="ProtNLM"/>
    </source>
</evidence>
<dbReference type="Gene3D" id="2.130.10.10">
    <property type="entry name" value="YVTN repeat-like/Quinoprotein amine dehydrogenase"/>
    <property type="match status" value="1"/>
</dbReference>
<sequence length="119" mass="12985">MGILLLTGYNSAIDGVVFAPDGHALALTGADHTVQLWDVARRSLRARLTGHTQPVMAVTFSADGHTLAFAGMDRSVILWTTDPRHTTALTCQAVARNLTPAQWKEFLPEIPYHQTCDNT</sequence>
<gene>
    <name evidence="4" type="ORF">PV399_48255</name>
    <name evidence="5" type="ORF">PV666_50860</name>
</gene>
<keyword evidence="6" id="KW-1185">Reference proteome</keyword>
<proteinExistence type="predicted"/>
<dbReference type="RefSeq" id="WP_075662175.1">
    <property type="nucleotide sequence ID" value="NZ_BCMK01000152.1"/>
</dbReference>
<dbReference type="InterPro" id="IPR036322">
    <property type="entry name" value="WD40_repeat_dom_sf"/>
</dbReference>
<dbReference type="PROSITE" id="PS50294">
    <property type="entry name" value="WD_REPEATS_REGION"/>
    <property type="match status" value="2"/>
</dbReference>
<dbReference type="SUPFAM" id="SSF50978">
    <property type="entry name" value="WD40 repeat-like"/>
    <property type="match status" value="1"/>
</dbReference>
<evidence type="ECO:0000256" key="3">
    <source>
        <dbReference type="PROSITE-ProRule" id="PRU00221"/>
    </source>
</evidence>
<evidence type="ECO:0000256" key="1">
    <source>
        <dbReference type="ARBA" id="ARBA00022574"/>
    </source>
</evidence>
<comment type="caution">
    <text evidence="4">The sequence shown here is derived from an EMBL/GenBank/DDBJ whole genome shotgun (WGS) entry which is preliminary data.</text>
</comment>
<dbReference type="SMART" id="SM00320">
    <property type="entry name" value="WD40"/>
    <property type="match status" value="2"/>
</dbReference>
<evidence type="ECO:0000313" key="7">
    <source>
        <dbReference type="Proteomes" id="UP001282288"/>
    </source>
</evidence>
<dbReference type="EMBL" id="JARAWC010000121">
    <property type="protein sequence ID" value="MDX2967431.1"/>
    <property type="molecule type" value="Genomic_DNA"/>
</dbReference>
<protein>
    <recommendedName>
        <fullName evidence="8">WD domain, G-beta repeat</fullName>
    </recommendedName>
</protein>
<dbReference type="PANTHER" id="PTHR19879">
    <property type="entry name" value="TRANSCRIPTION INITIATION FACTOR TFIID"/>
    <property type="match status" value="1"/>
</dbReference>
<dbReference type="EMBL" id="JARAWP010000070">
    <property type="protein sequence ID" value="MDX3026104.1"/>
    <property type="molecule type" value="Genomic_DNA"/>
</dbReference>
<reference evidence="4 6" key="1">
    <citation type="journal article" date="2023" name="Microb. Genom.">
        <title>Mesoterricola silvestris gen. nov., sp. nov., Mesoterricola sediminis sp. nov., Geothrix oryzae sp. nov., Geothrix edaphica sp. nov., Geothrix rubra sp. nov., and Geothrix limicola sp. nov., six novel members of Acidobacteriota isolated from soils.</title>
        <authorList>
            <person name="Weisberg A.J."/>
            <person name="Pearce E."/>
            <person name="Kramer C.G."/>
            <person name="Chang J.H."/>
            <person name="Clarke C.R."/>
        </authorList>
    </citation>
    <scope>NUCLEOTIDE SEQUENCE</scope>
    <source>
        <strain evidence="5 6">NB05-1H</strain>
        <strain evidence="4">NRRL_B-16521</strain>
    </source>
</reference>
<dbReference type="InterPro" id="IPR019775">
    <property type="entry name" value="WD40_repeat_CS"/>
</dbReference>
<name>A0AAP6EMY4_9ACTN</name>
<dbReference type="AlphaFoldDB" id="A0AAP6EMY4"/>
<evidence type="ECO:0000256" key="2">
    <source>
        <dbReference type="ARBA" id="ARBA00022737"/>
    </source>
</evidence>
<evidence type="ECO:0000313" key="5">
    <source>
        <dbReference type="EMBL" id="MDX3026104.1"/>
    </source>
</evidence>
<organism evidence="4 7">
    <name type="scientific">Streptomyces acidiscabies</name>
    <dbReference type="NCBI Taxonomy" id="42234"/>
    <lineage>
        <taxon>Bacteria</taxon>
        <taxon>Bacillati</taxon>
        <taxon>Actinomycetota</taxon>
        <taxon>Actinomycetes</taxon>
        <taxon>Kitasatosporales</taxon>
        <taxon>Streptomycetaceae</taxon>
        <taxon>Streptomyces</taxon>
    </lineage>
</organism>
<feature type="repeat" description="WD" evidence="3">
    <location>
        <begin position="48"/>
        <end position="79"/>
    </location>
</feature>